<dbReference type="InterPro" id="IPR029068">
    <property type="entry name" value="Glyas_Bleomycin-R_OHBP_Dase"/>
</dbReference>
<dbReference type="RefSeq" id="WP_277864687.1">
    <property type="nucleotide sequence ID" value="NZ_JARRAG010000005.1"/>
</dbReference>
<comment type="caution">
    <text evidence="2">The sequence shown here is derived from an EMBL/GenBank/DDBJ whole genome shotgun (WGS) entry which is preliminary data.</text>
</comment>
<feature type="domain" description="VOC" evidence="1">
    <location>
        <begin position="4"/>
        <end position="117"/>
    </location>
</feature>
<evidence type="ECO:0000313" key="2">
    <source>
        <dbReference type="EMBL" id="MDG3008362.1"/>
    </source>
</evidence>
<dbReference type="Pfam" id="PF00903">
    <property type="entry name" value="Glyoxalase"/>
    <property type="match status" value="1"/>
</dbReference>
<protein>
    <submittedName>
        <fullName evidence="2">VOC family protein</fullName>
    </submittedName>
</protein>
<dbReference type="Gene3D" id="3.10.180.10">
    <property type="entry name" value="2,3-Dihydroxybiphenyl 1,2-Dioxygenase, domain 1"/>
    <property type="match status" value="1"/>
</dbReference>
<dbReference type="InterPro" id="IPR037523">
    <property type="entry name" value="VOC_core"/>
</dbReference>
<dbReference type="Proteomes" id="UP001216907">
    <property type="component" value="Unassembled WGS sequence"/>
</dbReference>
<accession>A0ABT6FLB1</accession>
<evidence type="ECO:0000313" key="3">
    <source>
        <dbReference type="Proteomes" id="UP001216907"/>
    </source>
</evidence>
<name>A0ABT6FLB1_9BACT</name>
<dbReference type="EMBL" id="JARRAG010000005">
    <property type="protein sequence ID" value="MDG3008362.1"/>
    <property type="molecule type" value="Genomic_DNA"/>
</dbReference>
<reference evidence="2 3" key="1">
    <citation type="submission" date="2023-03" db="EMBL/GenBank/DDBJ databases">
        <title>Paludisphaera mucosa sp. nov. a novel planctomycete from northern fen.</title>
        <authorList>
            <person name="Ivanova A."/>
        </authorList>
    </citation>
    <scope>NUCLEOTIDE SEQUENCE [LARGE SCALE GENOMIC DNA]</scope>
    <source>
        <strain evidence="2 3">Pla2</strain>
    </source>
</reference>
<dbReference type="CDD" id="cd06587">
    <property type="entry name" value="VOC"/>
    <property type="match status" value="1"/>
</dbReference>
<sequence>MKFTSGEINVVCTDAPKSLYFYTRVLGFELVEEEDGAYRLRNGDVFYLLLPFATGPSPHRSYCACASISFDLMTVDVRGAADHFSAHGVLFEKPFAEGSRSFIIRDPDDNIIEIIEAVDGLR</sequence>
<evidence type="ECO:0000259" key="1">
    <source>
        <dbReference type="PROSITE" id="PS51819"/>
    </source>
</evidence>
<proteinExistence type="predicted"/>
<gene>
    <name evidence="2" type="ORF">PZE19_31725</name>
</gene>
<dbReference type="SUPFAM" id="SSF54593">
    <property type="entry name" value="Glyoxalase/Bleomycin resistance protein/Dihydroxybiphenyl dioxygenase"/>
    <property type="match status" value="1"/>
</dbReference>
<keyword evidence="3" id="KW-1185">Reference proteome</keyword>
<organism evidence="2 3">
    <name type="scientific">Paludisphaera mucosa</name>
    <dbReference type="NCBI Taxonomy" id="3030827"/>
    <lineage>
        <taxon>Bacteria</taxon>
        <taxon>Pseudomonadati</taxon>
        <taxon>Planctomycetota</taxon>
        <taxon>Planctomycetia</taxon>
        <taxon>Isosphaerales</taxon>
        <taxon>Isosphaeraceae</taxon>
        <taxon>Paludisphaera</taxon>
    </lineage>
</organism>
<dbReference type="InterPro" id="IPR004360">
    <property type="entry name" value="Glyas_Fos-R_dOase_dom"/>
</dbReference>
<dbReference type="PROSITE" id="PS51819">
    <property type="entry name" value="VOC"/>
    <property type="match status" value="1"/>
</dbReference>